<evidence type="ECO:0000313" key="4">
    <source>
        <dbReference type="Proteomes" id="UP001314205"/>
    </source>
</evidence>
<feature type="domain" description="Reverse transcriptase" evidence="2">
    <location>
        <begin position="1"/>
        <end position="82"/>
    </location>
</feature>
<evidence type="ECO:0000259" key="2">
    <source>
        <dbReference type="PROSITE" id="PS50878"/>
    </source>
</evidence>
<organism evidence="3 4">
    <name type="scientific">Parnassius mnemosyne</name>
    <name type="common">clouded apollo</name>
    <dbReference type="NCBI Taxonomy" id="213953"/>
    <lineage>
        <taxon>Eukaryota</taxon>
        <taxon>Metazoa</taxon>
        <taxon>Ecdysozoa</taxon>
        <taxon>Arthropoda</taxon>
        <taxon>Hexapoda</taxon>
        <taxon>Insecta</taxon>
        <taxon>Pterygota</taxon>
        <taxon>Neoptera</taxon>
        <taxon>Endopterygota</taxon>
        <taxon>Lepidoptera</taxon>
        <taxon>Glossata</taxon>
        <taxon>Ditrysia</taxon>
        <taxon>Papilionoidea</taxon>
        <taxon>Papilionidae</taxon>
        <taxon>Parnassiinae</taxon>
        <taxon>Parnassini</taxon>
        <taxon>Parnassius</taxon>
        <taxon>Driopa</taxon>
    </lineage>
</organism>
<dbReference type="Proteomes" id="UP001314205">
    <property type="component" value="Unassembled WGS sequence"/>
</dbReference>
<dbReference type="EC" id="2.7.7.49" evidence="1"/>
<protein>
    <recommendedName>
        <fullName evidence="1">RNA-directed DNA polymerase</fullName>
        <ecNumber evidence="1">2.7.7.49</ecNumber>
    </recommendedName>
</protein>
<dbReference type="SUPFAM" id="SSF56672">
    <property type="entry name" value="DNA/RNA polymerases"/>
    <property type="match status" value="1"/>
</dbReference>
<accession>A0AAV1M6D2</accession>
<dbReference type="InterPro" id="IPR043502">
    <property type="entry name" value="DNA/RNA_pol_sf"/>
</dbReference>
<dbReference type="FunFam" id="3.30.70.270:FF:000020">
    <property type="entry name" value="Transposon Tf2-6 polyprotein-like Protein"/>
    <property type="match status" value="1"/>
</dbReference>
<reference evidence="3 4" key="1">
    <citation type="submission" date="2023-11" db="EMBL/GenBank/DDBJ databases">
        <authorList>
            <person name="Hedman E."/>
            <person name="Englund M."/>
            <person name="Stromberg M."/>
            <person name="Nyberg Akerstrom W."/>
            <person name="Nylinder S."/>
            <person name="Jareborg N."/>
            <person name="Kallberg Y."/>
            <person name="Kronander E."/>
        </authorList>
    </citation>
    <scope>NUCLEOTIDE SEQUENCE [LARGE SCALE GENOMIC DNA]</scope>
</reference>
<dbReference type="InterPro" id="IPR043128">
    <property type="entry name" value="Rev_trsase/Diguanyl_cyclase"/>
</dbReference>
<dbReference type="GO" id="GO:0003964">
    <property type="term" value="F:RNA-directed DNA polymerase activity"/>
    <property type="evidence" value="ECO:0007669"/>
    <property type="project" value="UniProtKB-EC"/>
</dbReference>
<dbReference type="EMBL" id="CAVLGL010000148">
    <property type="protein sequence ID" value="CAK1603215.1"/>
    <property type="molecule type" value="Genomic_DNA"/>
</dbReference>
<proteinExistence type="predicted"/>
<comment type="caution">
    <text evidence="3">The sequence shown here is derived from an EMBL/GenBank/DDBJ whole genome shotgun (WGS) entry which is preliminary data.</text>
</comment>
<dbReference type="InterPro" id="IPR000477">
    <property type="entry name" value="RT_dom"/>
</dbReference>
<evidence type="ECO:0000313" key="3">
    <source>
        <dbReference type="EMBL" id="CAK1603215.1"/>
    </source>
</evidence>
<dbReference type="AlphaFoldDB" id="A0AAV1M6D2"/>
<dbReference type="Pfam" id="PF00078">
    <property type="entry name" value="RVT_1"/>
    <property type="match status" value="1"/>
</dbReference>
<dbReference type="PANTHER" id="PTHR33064">
    <property type="entry name" value="POL PROTEIN"/>
    <property type="match status" value="1"/>
</dbReference>
<sequence>MPFGLKNAPATFQRLMNTALTGLQGIRCFVYLDDIVIYSHDLNSHIDNLSSVFHRLRNYNLKLQPDKCEFLRREVAYLGHQITKDGVKPNPEKVKAVTQFPTPKSPKDIKSFLGLVSYYRRFIANFSKIAKPLTQLLKKDVPFLW</sequence>
<evidence type="ECO:0000256" key="1">
    <source>
        <dbReference type="ARBA" id="ARBA00012493"/>
    </source>
</evidence>
<dbReference type="PANTHER" id="PTHR33064:SF37">
    <property type="entry name" value="RIBONUCLEASE H"/>
    <property type="match status" value="1"/>
</dbReference>
<dbReference type="Gene3D" id="3.30.70.270">
    <property type="match status" value="2"/>
</dbReference>
<dbReference type="InterPro" id="IPR051320">
    <property type="entry name" value="Viral_Replic_Matur_Polypro"/>
</dbReference>
<name>A0AAV1M6D2_9NEOP</name>
<dbReference type="CDD" id="cd01647">
    <property type="entry name" value="RT_LTR"/>
    <property type="match status" value="1"/>
</dbReference>
<keyword evidence="4" id="KW-1185">Reference proteome</keyword>
<dbReference type="FunFam" id="3.30.70.270:FF:000003">
    <property type="entry name" value="Transposon Ty3-G Gag-Pol polyprotein"/>
    <property type="match status" value="1"/>
</dbReference>
<dbReference type="PROSITE" id="PS50878">
    <property type="entry name" value="RT_POL"/>
    <property type="match status" value="1"/>
</dbReference>
<gene>
    <name evidence="3" type="ORF">PARMNEM_LOCUS21619</name>
</gene>